<accession>A0ABS6HU34</accession>
<reference evidence="2 3" key="1">
    <citation type="submission" date="2021-05" db="EMBL/GenBank/DDBJ databases">
        <title>Draft Genome Sequences of Clinical Respiratory Isolates of Mycobacterium goodii Recovered in Ireland.</title>
        <authorList>
            <person name="Flanagan P.R."/>
            <person name="Mok S."/>
            <person name="Roycroft E."/>
            <person name="Rogers T.R."/>
            <person name="Fitzgibbon M."/>
        </authorList>
    </citation>
    <scope>NUCLEOTIDE SEQUENCE [LARGE SCALE GENOMIC DNA]</scope>
    <source>
        <strain evidence="2 3">14IE55</strain>
    </source>
</reference>
<protein>
    <submittedName>
        <fullName evidence="2">Uncharacterized protein</fullName>
    </submittedName>
</protein>
<keyword evidence="3" id="KW-1185">Reference proteome</keyword>
<sequence length="108" mass="12636">MLVVIGLIIKYIWWILGGLAIVTAFFIIRALVRVHHEAVAERNRLHATIARRAERQHKWVLEGDYRGIYGSEGAEFMRYVERDNWDGLLRHIQQPECESSAWNAYGQE</sequence>
<keyword evidence="1" id="KW-0812">Transmembrane</keyword>
<name>A0ABS6HU34_MYCGD</name>
<feature type="transmembrane region" description="Helical" evidence="1">
    <location>
        <begin position="12"/>
        <end position="32"/>
    </location>
</feature>
<dbReference type="EMBL" id="JAHBOM010000017">
    <property type="protein sequence ID" value="MBU8825415.1"/>
    <property type="molecule type" value="Genomic_DNA"/>
</dbReference>
<proteinExistence type="predicted"/>
<evidence type="ECO:0000313" key="3">
    <source>
        <dbReference type="Proteomes" id="UP000696413"/>
    </source>
</evidence>
<evidence type="ECO:0000313" key="2">
    <source>
        <dbReference type="EMBL" id="MBU8825415.1"/>
    </source>
</evidence>
<dbReference type="Proteomes" id="UP000696413">
    <property type="component" value="Unassembled WGS sequence"/>
</dbReference>
<comment type="caution">
    <text evidence="2">The sequence shown here is derived from an EMBL/GenBank/DDBJ whole genome shotgun (WGS) entry which is preliminary data.</text>
</comment>
<keyword evidence="1" id="KW-1133">Transmembrane helix</keyword>
<organism evidence="2 3">
    <name type="scientific">Mycolicibacterium goodii</name>
    <name type="common">Mycobacterium goodii</name>
    <dbReference type="NCBI Taxonomy" id="134601"/>
    <lineage>
        <taxon>Bacteria</taxon>
        <taxon>Bacillati</taxon>
        <taxon>Actinomycetota</taxon>
        <taxon>Actinomycetes</taxon>
        <taxon>Mycobacteriales</taxon>
        <taxon>Mycobacteriaceae</taxon>
        <taxon>Mycolicibacterium</taxon>
    </lineage>
</organism>
<gene>
    <name evidence="2" type="ORF">KL859_21400</name>
</gene>
<evidence type="ECO:0000256" key="1">
    <source>
        <dbReference type="SAM" id="Phobius"/>
    </source>
</evidence>
<keyword evidence="1" id="KW-0472">Membrane</keyword>